<proteinExistence type="predicted"/>
<dbReference type="AlphaFoldDB" id="A0A8X6IVT0"/>
<dbReference type="Proteomes" id="UP000887116">
    <property type="component" value="Unassembled WGS sequence"/>
</dbReference>
<comment type="caution">
    <text evidence="1">The sequence shown here is derived from an EMBL/GenBank/DDBJ whole genome shotgun (WGS) entry which is preliminary data.</text>
</comment>
<evidence type="ECO:0000313" key="2">
    <source>
        <dbReference type="Proteomes" id="UP000887116"/>
    </source>
</evidence>
<sequence>MMRSRKALPRIEGSRTIISRFTLLENVTSLTSETFLQNRFLWIIQAPMVKNERFDVGGVRIKKEMAPV</sequence>
<gene>
    <name evidence="1" type="ORF">TNCT_588091</name>
</gene>
<reference evidence="1" key="1">
    <citation type="submission" date="2020-07" db="EMBL/GenBank/DDBJ databases">
        <title>Multicomponent nature underlies the extraordinary mechanical properties of spider dragline silk.</title>
        <authorList>
            <person name="Kono N."/>
            <person name="Nakamura H."/>
            <person name="Mori M."/>
            <person name="Yoshida Y."/>
            <person name="Ohtoshi R."/>
            <person name="Malay A.D."/>
            <person name="Moran D.A.P."/>
            <person name="Tomita M."/>
            <person name="Numata K."/>
            <person name="Arakawa K."/>
        </authorList>
    </citation>
    <scope>NUCLEOTIDE SEQUENCE</scope>
</reference>
<dbReference type="EMBL" id="BMAO01015492">
    <property type="protein sequence ID" value="GFR02048.1"/>
    <property type="molecule type" value="Genomic_DNA"/>
</dbReference>
<keyword evidence="2" id="KW-1185">Reference proteome</keyword>
<evidence type="ECO:0000313" key="1">
    <source>
        <dbReference type="EMBL" id="GFR02048.1"/>
    </source>
</evidence>
<accession>A0A8X6IVT0</accession>
<protein>
    <submittedName>
        <fullName evidence="1">Uncharacterized protein</fullName>
    </submittedName>
</protein>
<organism evidence="1 2">
    <name type="scientific">Trichonephila clavata</name>
    <name type="common">Joro spider</name>
    <name type="synonym">Nephila clavata</name>
    <dbReference type="NCBI Taxonomy" id="2740835"/>
    <lineage>
        <taxon>Eukaryota</taxon>
        <taxon>Metazoa</taxon>
        <taxon>Ecdysozoa</taxon>
        <taxon>Arthropoda</taxon>
        <taxon>Chelicerata</taxon>
        <taxon>Arachnida</taxon>
        <taxon>Araneae</taxon>
        <taxon>Araneomorphae</taxon>
        <taxon>Entelegynae</taxon>
        <taxon>Araneoidea</taxon>
        <taxon>Nephilidae</taxon>
        <taxon>Trichonephila</taxon>
    </lineage>
</organism>
<name>A0A8X6IVT0_TRICU</name>